<dbReference type="RefSeq" id="WP_138568638.1">
    <property type="nucleotide sequence ID" value="NZ_PNCM01000039.1"/>
</dbReference>
<protein>
    <submittedName>
        <fullName evidence="1">Uncharacterized protein</fullName>
    </submittedName>
</protein>
<comment type="caution">
    <text evidence="1">The sequence shown here is derived from an EMBL/GenBank/DDBJ whole genome shotgun (WGS) entry which is preliminary data.</text>
</comment>
<dbReference type="EMBL" id="PNCM01000039">
    <property type="protein sequence ID" value="TMP78445.1"/>
    <property type="molecule type" value="Genomic_DNA"/>
</dbReference>
<evidence type="ECO:0000313" key="1">
    <source>
        <dbReference type="EMBL" id="TMP78445.1"/>
    </source>
</evidence>
<sequence length="83" mass="9544">MMQEIEHIIGRPVIYSLGNFIFNSNGKYRRSNVPPFSLLFKLTAKLYEEQIIIDYQLPPSFCANHECGFQPRPASAEESCFLS</sequence>
<name>A0A5S3YQ65_9GAMM</name>
<accession>A0A5S3YQ65</accession>
<reference evidence="2" key="2">
    <citation type="submission" date="2019-06" db="EMBL/GenBank/DDBJ databases">
        <title>Co-occurence of chitin degradation, pigmentation and bioactivity in marine Pseudoalteromonas.</title>
        <authorList>
            <person name="Sonnenschein E.C."/>
            <person name="Bech P.K."/>
        </authorList>
    </citation>
    <scope>NUCLEOTIDE SEQUENCE [LARGE SCALE GENOMIC DNA]</scope>
    <source>
        <strain evidence="2">S1189</strain>
    </source>
</reference>
<evidence type="ECO:0000313" key="2">
    <source>
        <dbReference type="Proteomes" id="UP000307362"/>
    </source>
</evidence>
<gene>
    <name evidence="1" type="ORF">CWB73_16665</name>
</gene>
<proteinExistence type="predicted"/>
<organism evidence="1 2">
    <name type="scientific">Pseudoalteromonas phenolica</name>
    <dbReference type="NCBI Taxonomy" id="161398"/>
    <lineage>
        <taxon>Bacteria</taxon>
        <taxon>Pseudomonadati</taxon>
        <taxon>Pseudomonadota</taxon>
        <taxon>Gammaproteobacteria</taxon>
        <taxon>Alteromonadales</taxon>
        <taxon>Pseudoalteromonadaceae</taxon>
        <taxon>Pseudoalteromonas</taxon>
    </lineage>
</organism>
<dbReference type="Proteomes" id="UP000307362">
    <property type="component" value="Unassembled WGS sequence"/>
</dbReference>
<dbReference type="AlphaFoldDB" id="A0A5S3YQ65"/>
<dbReference type="OrthoDB" id="9804019at2"/>
<reference evidence="1 2" key="1">
    <citation type="submission" date="2017-12" db="EMBL/GenBank/DDBJ databases">
        <authorList>
            <person name="Paulsen S."/>
            <person name="Gram L.K."/>
        </authorList>
    </citation>
    <scope>NUCLEOTIDE SEQUENCE [LARGE SCALE GENOMIC DNA]</scope>
    <source>
        <strain evidence="1 2">S1189</strain>
    </source>
</reference>